<dbReference type="Pfam" id="PF12796">
    <property type="entry name" value="Ank_2"/>
    <property type="match status" value="2"/>
</dbReference>
<feature type="repeat" description="ANK" evidence="3">
    <location>
        <begin position="1"/>
        <end position="27"/>
    </location>
</feature>
<protein>
    <submittedName>
        <fullName evidence="4">Uncharacterized protein</fullName>
    </submittedName>
</protein>
<dbReference type="GeneID" id="42060722"/>
<dbReference type="AlphaFoldDB" id="A0A1L7WA72"/>
<keyword evidence="2 3" id="KW-0040">ANK repeat</keyword>
<sequence length="361" mass="39309">MTALHRAAQLHDTEAVRLLLEYGADPNDTIVSSIDETALLLALERPGGTDIIALLIENKTNLRASLHQDLHSASSQPFNQYLIEAVTNKDSKSVELLVDKGADINVLPALCQPSALQTAIEADDIEKVDMLLALGADPIGRLPSNFSTTDSELTLPLTAAARYHGTIATQKLIRAGANIDDFIPSCSNAVYSYRWSKTNQTALQASIESCNYDITRLLSRHGTDPNIRDCTTSTALQQAARAFCHHQGQWEIIILLLLSGADVNTSPTVGCESENVLQAAARTGDLNLMKLLMYFGGNPFIKTFDLESLTLKSFTCFPAAIMSENMHLVLFLYDLGADINEPAEAVRQTALQAARPRLVWA</sequence>
<dbReference type="EMBL" id="FJOF01000017">
    <property type="protein sequence ID" value="CZR49507.1"/>
    <property type="molecule type" value="Genomic_DNA"/>
</dbReference>
<reference evidence="5" key="1">
    <citation type="journal article" date="2016" name="Genome Biol. Evol.">
        <title>Comparative 'omics' of the Fusarium fujikuroi species complex highlights differences in genetic potential and metabolite synthesis.</title>
        <authorList>
            <person name="Niehaus E.-M."/>
            <person name="Muensterkoetter M."/>
            <person name="Proctor R.H."/>
            <person name="Brown D.W."/>
            <person name="Sharon A."/>
            <person name="Idan Y."/>
            <person name="Oren-Young L."/>
            <person name="Sieber C.M."/>
            <person name="Novak O."/>
            <person name="Pencik A."/>
            <person name="Tarkowska D."/>
            <person name="Hromadova K."/>
            <person name="Freeman S."/>
            <person name="Maymon M."/>
            <person name="Elazar M."/>
            <person name="Youssef S.A."/>
            <person name="El-Shabrawy E.S.M."/>
            <person name="Shalaby A.B.A."/>
            <person name="Houterman P."/>
            <person name="Brock N.L."/>
            <person name="Burkhardt I."/>
            <person name="Tsavkelova E.A."/>
            <person name="Dickschat J.S."/>
            <person name="Galuszka P."/>
            <person name="Gueldener U."/>
            <person name="Tudzynski B."/>
        </authorList>
    </citation>
    <scope>NUCLEOTIDE SEQUENCE [LARGE SCALE GENOMIC DNA]</scope>
    <source>
        <strain evidence="5">ET1</strain>
    </source>
</reference>
<name>A0A1L7WA72_FUSPR</name>
<evidence type="ECO:0000256" key="2">
    <source>
        <dbReference type="ARBA" id="ARBA00023043"/>
    </source>
</evidence>
<dbReference type="RefSeq" id="XP_031090008.1">
    <property type="nucleotide sequence ID" value="XM_031224783.1"/>
</dbReference>
<dbReference type="InterPro" id="IPR036770">
    <property type="entry name" value="Ankyrin_rpt-contain_sf"/>
</dbReference>
<dbReference type="Proteomes" id="UP000183971">
    <property type="component" value="Unassembled WGS sequence"/>
</dbReference>
<dbReference type="InterPro" id="IPR002110">
    <property type="entry name" value="Ankyrin_rpt"/>
</dbReference>
<dbReference type="PANTHER" id="PTHR24198:SF165">
    <property type="entry name" value="ANKYRIN REPEAT-CONTAINING PROTEIN-RELATED"/>
    <property type="match status" value="1"/>
</dbReference>
<organism evidence="4 5">
    <name type="scientific">Fusarium proliferatum (strain ET1)</name>
    <name type="common">Orchid endophyte fungus</name>
    <dbReference type="NCBI Taxonomy" id="1227346"/>
    <lineage>
        <taxon>Eukaryota</taxon>
        <taxon>Fungi</taxon>
        <taxon>Dikarya</taxon>
        <taxon>Ascomycota</taxon>
        <taxon>Pezizomycotina</taxon>
        <taxon>Sordariomycetes</taxon>
        <taxon>Hypocreomycetidae</taxon>
        <taxon>Hypocreales</taxon>
        <taxon>Nectriaceae</taxon>
        <taxon>Fusarium</taxon>
        <taxon>Fusarium fujikuroi species complex</taxon>
    </lineage>
</organism>
<dbReference type="PROSITE" id="PS50088">
    <property type="entry name" value="ANK_REPEAT"/>
    <property type="match status" value="1"/>
</dbReference>
<dbReference type="VEuPathDB" id="FungiDB:FPRO_15867"/>
<dbReference type="Gene3D" id="1.25.40.20">
    <property type="entry name" value="Ankyrin repeat-containing domain"/>
    <property type="match status" value="3"/>
</dbReference>
<keyword evidence="5" id="KW-1185">Reference proteome</keyword>
<evidence type="ECO:0000313" key="4">
    <source>
        <dbReference type="EMBL" id="CZR49507.1"/>
    </source>
</evidence>
<evidence type="ECO:0000256" key="3">
    <source>
        <dbReference type="PROSITE-ProRule" id="PRU00023"/>
    </source>
</evidence>
<dbReference type="PANTHER" id="PTHR24198">
    <property type="entry name" value="ANKYRIN REPEAT AND PROTEIN KINASE DOMAIN-CONTAINING PROTEIN"/>
    <property type="match status" value="1"/>
</dbReference>
<dbReference type="SUPFAM" id="SSF48403">
    <property type="entry name" value="Ankyrin repeat"/>
    <property type="match status" value="2"/>
</dbReference>
<accession>A0A1L7WA72</accession>
<proteinExistence type="predicted"/>
<dbReference type="PROSITE" id="PS50297">
    <property type="entry name" value="ANK_REP_REGION"/>
    <property type="match status" value="1"/>
</dbReference>
<keyword evidence="1" id="KW-0677">Repeat</keyword>
<dbReference type="SMART" id="SM00248">
    <property type="entry name" value="ANK"/>
    <property type="match status" value="9"/>
</dbReference>
<evidence type="ECO:0000313" key="5">
    <source>
        <dbReference type="Proteomes" id="UP000183971"/>
    </source>
</evidence>
<evidence type="ECO:0000256" key="1">
    <source>
        <dbReference type="ARBA" id="ARBA00022737"/>
    </source>
</evidence>
<comment type="caution">
    <text evidence="4">The sequence shown here is derived from an EMBL/GenBank/DDBJ whole genome shotgun (WGS) entry which is preliminary data.</text>
</comment>
<gene>
    <name evidence="4" type="ORF">FPRO_15867</name>
</gene>